<evidence type="ECO:0000256" key="1">
    <source>
        <dbReference type="ARBA" id="ARBA00006484"/>
    </source>
</evidence>
<dbReference type="InterPro" id="IPR036291">
    <property type="entry name" value="NAD(P)-bd_dom_sf"/>
</dbReference>
<keyword evidence="4" id="KW-1185">Reference proteome</keyword>
<accession>A0A165PYB8</accession>
<dbReference type="OrthoDB" id="37659at2759"/>
<name>A0A165PYB8_9AGAM</name>
<protein>
    <submittedName>
        <fullName evidence="3">NAD(P)-binding protein</fullName>
    </submittedName>
</protein>
<dbReference type="InParanoid" id="A0A165PYB8"/>
<dbReference type="PRINTS" id="PR00081">
    <property type="entry name" value="GDHRDH"/>
</dbReference>
<dbReference type="InterPro" id="IPR002347">
    <property type="entry name" value="SDR_fam"/>
</dbReference>
<comment type="similarity">
    <text evidence="1">Belongs to the short-chain dehydrogenases/reductases (SDR) family.</text>
</comment>
<dbReference type="Proteomes" id="UP000076761">
    <property type="component" value="Unassembled WGS sequence"/>
</dbReference>
<dbReference type="PANTHER" id="PTHR43669">
    <property type="entry name" value="5-KETO-D-GLUCONATE 5-REDUCTASE"/>
    <property type="match status" value="1"/>
</dbReference>
<proteinExistence type="inferred from homology"/>
<dbReference type="GO" id="GO:0016491">
    <property type="term" value="F:oxidoreductase activity"/>
    <property type="evidence" value="ECO:0007669"/>
    <property type="project" value="UniProtKB-KW"/>
</dbReference>
<dbReference type="Pfam" id="PF00106">
    <property type="entry name" value="adh_short"/>
    <property type="match status" value="1"/>
</dbReference>
<dbReference type="PANTHER" id="PTHR43669:SF3">
    <property type="entry name" value="ALCOHOL DEHYDROGENASE, PUTATIVE (AFU_ORTHOLOGUE AFUA_3G03445)-RELATED"/>
    <property type="match status" value="1"/>
</dbReference>
<dbReference type="STRING" id="1314782.A0A165PYB8"/>
<evidence type="ECO:0000313" key="4">
    <source>
        <dbReference type="Proteomes" id="UP000076761"/>
    </source>
</evidence>
<sequence>MANITDSKCVLVIGATAGIGRTLAASIHALPSNPTVIVSGRRQERLDELAKTGLETIQFDVNADAESLQAFVDELLGRYPQVDTVVFSAAVQYEYDFTKPETLDLKKFYSELNLNYITIVTLITYLLPHFFKLGEKGQPCFLLPITSNLGIAPGAWTPCYSATKAALHSLALSLNEQLKDTNVRIMEIMPPLVESELHNTAGNTERVAQYWMPLDKFVHDVMEGLKRGDRTIAVGMSADQYERFEKGKEEIVHATMEEWKSW</sequence>
<dbReference type="Gene3D" id="3.40.50.720">
    <property type="entry name" value="NAD(P)-binding Rossmann-like Domain"/>
    <property type="match status" value="1"/>
</dbReference>
<gene>
    <name evidence="3" type="ORF">NEOLEDRAFT_1139067</name>
</gene>
<dbReference type="EMBL" id="KV425604">
    <property type="protein sequence ID" value="KZT21658.1"/>
    <property type="molecule type" value="Genomic_DNA"/>
</dbReference>
<dbReference type="SUPFAM" id="SSF51735">
    <property type="entry name" value="NAD(P)-binding Rossmann-fold domains"/>
    <property type="match status" value="1"/>
</dbReference>
<organism evidence="3 4">
    <name type="scientific">Neolentinus lepideus HHB14362 ss-1</name>
    <dbReference type="NCBI Taxonomy" id="1314782"/>
    <lineage>
        <taxon>Eukaryota</taxon>
        <taxon>Fungi</taxon>
        <taxon>Dikarya</taxon>
        <taxon>Basidiomycota</taxon>
        <taxon>Agaricomycotina</taxon>
        <taxon>Agaricomycetes</taxon>
        <taxon>Gloeophyllales</taxon>
        <taxon>Gloeophyllaceae</taxon>
        <taxon>Neolentinus</taxon>
    </lineage>
</organism>
<dbReference type="AlphaFoldDB" id="A0A165PYB8"/>
<keyword evidence="2" id="KW-0560">Oxidoreductase</keyword>
<evidence type="ECO:0000313" key="3">
    <source>
        <dbReference type="EMBL" id="KZT21658.1"/>
    </source>
</evidence>
<reference evidence="3 4" key="1">
    <citation type="journal article" date="2016" name="Mol. Biol. Evol.">
        <title>Comparative Genomics of Early-Diverging Mushroom-Forming Fungi Provides Insights into the Origins of Lignocellulose Decay Capabilities.</title>
        <authorList>
            <person name="Nagy L.G."/>
            <person name="Riley R."/>
            <person name="Tritt A."/>
            <person name="Adam C."/>
            <person name="Daum C."/>
            <person name="Floudas D."/>
            <person name="Sun H."/>
            <person name="Yadav J.S."/>
            <person name="Pangilinan J."/>
            <person name="Larsson K.H."/>
            <person name="Matsuura K."/>
            <person name="Barry K."/>
            <person name="Labutti K."/>
            <person name="Kuo R."/>
            <person name="Ohm R.A."/>
            <person name="Bhattacharya S.S."/>
            <person name="Shirouzu T."/>
            <person name="Yoshinaga Y."/>
            <person name="Martin F.M."/>
            <person name="Grigoriev I.V."/>
            <person name="Hibbett D.S."/>
        </authorList>
    </citation>
    <scope>NUCLEOTIDE SEQUENCE [LARGE SCALE GENOMIC DNA]</scope>
    <source>
        <strain evidence="3 4">HHB14362 ss-1</strain>
    </source>
</reference>
<evidence type="ECO:0000256" key="2">
    <source>
        <dbReference type="ARBA" id="ARBA00023002"/>
    </source>
</evidence>